<evidence type="ECO:0000313" key="2">
    <source>
        <dbReference type="EMBL" id="KAF2461872.1"/>
    </source>
</evidence>
<accession>A0A6A6PDI3</accession>
<dbReference type="Proteomes" id="UP000799766">
    <property type="component" value="Unassembled WGS sequence"/>
</dbReference>
<dbReference type="AlphaFoldDB" id="A0A6A6PDI3"/>
<feature type="region of interest" description="Disordered" evidence="1">
    <location>
        <begin position="23"/>
        <end position="43"/>
    </location>
</feature>
<keyword evidence="3" id="KW-1185">Reference proteome</keyword>
<proteinExistence type="predicted"/>
<dbReference type="EMBL" id="MU001670">
    <property type="protein sequence ID" value="KAF2461872.1"/>
    <property type="molecule type" value="Genomic_DNA"/>
</dbReference>
<evidence type="ECO:0000256" key="1">
    <source>
        <dbReference type="SAM" id="MobiDB-lite"/>
    </source>
</evidence>
<feature type="compositionally biased region" description="Basic and acidic residues" evidence="1">
    <location>
        <begin position="27"/>
        <end position="38"/>
    </location>
</feature>
<protein>
    <submittedName>
        <fullName evidence="2">Uncharacterized protein</fullName>
    </submittedName>
</protein>
<reference evidence="2" key="1">
    <citation type="journal article" date="2020" name="Stud. Mycol.">
        <title>101 Dothideomycetes genomes: a test case for predicting lifestyles and emergence of pathogens.</title>
        <authorList>
            <person name="Haridas S."/>
            <person name="Albert R."/>
            <person name="Binder M."/>
            <person name="Bloem J."/>
            <person name="Labutti K."/>
            <person name="Salamov A."/>
            <person name="Andreopoulos B."/>
            <person name="Baker S."/>
            <person name="Barry K."/>
            <person name="Bills G."/>
            <person name="Bluhm B."/>
            <person name="Cannon C."/>
            <person name="Castanera R."/>
            <person name="Culley D."/>
            <person name="Daum C."/>
            <person name="Ezra D."/>
            <person name="Gonzalez J."/>
            <person name="Henrissat B."/>
            <person name="Kuo A."/>
            <person name="Liang C."/>
            <person name="Lipzen A."/>
            <person name="Lutzoni F."/>
            <person name="Magnuson J."/>
            <person name="Mondo S."/>
            <person name="Nolan M."/>
            <person name="Ohm R."/>
            <person name="Pangilinan J."/>
            <person name="Park H.-J."/>
            <person name="Ramirez L."/>
            <person name="Alfaro M."/>
            <person name="Sun H."/>
            <person name="Tritt A."/>
            <person name="Yoshinaga Y."/>
            <person name="Zwiers L.-H."/>
            <person name="Turgeon B."/>
            <person name="Goodwin S."/>
            <person name="Spatafora J."/>
            <person name="Crous P."/>
            <person name="Grigoriev I."/>
        </authorList>
    </citation>
    <scope>NUCLEOTIDE SEQUENCE</scope>
    <source>
        <strain evidence="2">ATCC 16933</strain>
    </source>
</reference>
<organism evidence="2 3">
    <name type="scientific">Lineolata rhizophorae</name>
    <dbReference type="NCBI Taxonomy" id="578093"/>
    <lineage>
        <taxon>Eukaryota</taxon>
        <taxon>Fungi</taxon>
        <taxon>Dikarya</taxon>
        <taxon>Ascomycota</taxon>
        <taxon>Pezizomycotina</taxon>
        <taxon>Dothideomycetes</taxon>
        <taxon>Dothideomycetes incertae sedis</taxon>
        <taxon>Lineolatales</taxon>
        <taxon>Lineolataceae</taxon>
        <taxon>Lineolata</taxon>
    </lineage>
</organism>
<name>A0A6A6PDI3_9PEZI</name>
<evidence type="ECO:0000313" key="3">
    <source>
        <dbReference type="Proteomes" id="UP000799766"/>
    </source>
</evidence>
<gene>
    <name evidence="2" type="ORF">BDY21DRAFT_2750</name>
</gene>
<sequence length="161" mass="18717">MQRKNMCAKGISKPNTAEQALSSLYTEPERSSQAEGRTKNKKASLSRYWTASMQRLMTRCENMRMLQSIAQPRAISHRPAVVLPLRFQASHRHTQRTQCNRTAVRPYHPAVHAQYPILNTRHPIRPLQPLIRFSYHHRLPGCRCCARRGRNGPRSRRPRGR</sequence>